<dbReference type="Proteomes" id="UP000215002">
    <property type="component" value="Chromosome"/>
</dbReference>
<accession>A0A223NUY2</accession>
<keyword evidence="3" id="KW-1185">Reference proteome</keyword>
<dbReference type="InterPro" id="IPR014914">
    <property type="entry name" value="RES_dom"/>
</dbReference>
<feature type="domain" description="RES" evidence="1">
    <location>
        <begin position="14"/>
        <end position="139"/>
    </location>
</feature>
<dbReference type="KEGG" id="muc:MuYL_1586"/>
<dbReference type="OrthoDB" id="9789501at2"/>
<dbReference type="AlphaFoldDB" id="A0A223NUY2"/>
<dbReference type="SMART" id="SM00953">
    <property type="entry name" value="RES"/>
    <property type="match status" value="1"/>
</dbReference>
<gene>
    <name evidence="2" type="ORF">MuYL_1586</name>
</gene>
<reference evidence="2 3" key="1">
    <citation type="submission" date="2017-08" db="EMBL/GenBank/DDBJ databases">
        <title>Complete genome sequence of Mucilaginibacter sp. strain BJC16-A31.</title>
        <authorList>
            <consortium name="Henan University of Science and Technology"/>
            <person name="You X."/>
        </authorList>
    </citation>
    <scope>NUCLEOTIDE SEQUENCE [LARGE SCALE GENOMIC DNA]</scope>
    <source>
        <strain evidence="2 3">BJC16-A31</strain>
    </source>
</reference>
<evidence type="ECO:0000259" key="1">
    <source>
        <dbReference type="SMART" id="SM00953"/>
    </source>
</evidence>
<organism evidence="2 3">
    <name type="scientific">Mucilaginibacter xinganensis</name>
    <dbReference type="NCBI Taxonomy" id="1234841"/>
    <lineage>
        <taxon>Bacteria</taxon>
        <taxon>Pseudomonadati</taxon>
        <taxon>Bacteroidota</taxon>
        <taxon>Sphingobacteriia</taxon>
        <taxon>Sphingobacteriales</taxon>
        <taxon>Sphingobacteriaceae</taxon>
        <taxon>Mucilaginibacter</taxon>
    </lineage>
</organism>
<evidence type="ECO:0000313" key="3">
    <source>
        <dbReference type="Proteomes" id="UP000215002"/>
    </source>
</evidence>
<evidence type="ECO:0000313" key="2">
    <source>
        <dbReference type="EMBL" id="ASU33484.1"/>
    </source>
</evidence>
<proteinExistence type="predicted"/>
<protein>
    <submittedName>
        <fullName evidence="2">RES domain protein</fullName>
    </submittedName>
</protein>
<sequence>MVLYRIAKCEYAGDLSGTGARLYGGRWNSKGKPVTYLASSRSLAVLEVLVHLPPLMIPDDFCLVGIEVPDNSITQVAVNELPPHWQDVFAPAALKQIGDQFLKTGEHLLLKVPSSIVPMEFNYLLNPLHPGMKKVKLLKKEPFDFDSRLV</sequence>
<name>A0A223NUY2_9SPHI</name>
<dbReference type="EMBL" id="CP022743">
    <property type="protein sequence ID" value="ASU33484.1"/>
    <property type="molecule type" value="Genomic_DNA"/>
</dbReference>
<dbReference type="Pfam" id="PF08808">
    <property type="entry name" value="RES"/>
    <property type="match status" value="1"/>
</dbReference>
<dbReference type="RefSeq" id="WP_094569935.1">
    <property type="nucleotide sequence ID" value="NZ_CP022743.1"/>
</dbReference>